<dbReference type="STRING" id="1166073.SAMN05192530_10929"/>
<evidence type="ECO:0000313" key="7">
    <source>
        <dbReference type="EMBL" id="SDO62848.1"/>
    </source>
</evidence>
<evidence type="ECO:0000256" key="5">
    <source>
        <dbReference type="ARBA" id="ARBA00023136"/>
    </source>
</evidence>
<name>A0A1H0L3Q5_9HYPH</name>
<feature type="transmembrane region" description="Helical" evidence="6">
    <location>
        <begin position="296"/>
        <end position="320"/>
    </location>
</feature>
<comment type="subcellular location">
    <subcellularLocation>
        <location evidence="1">Cell membrane</location>
        <topology evidence="1">Multi-pass membrane protein</topology>
    </subcellularLocation>
</comment>
<organism evidence="7 8">
    <name type="scientific">Aureimonas jatrophae</name>
    <dbReference type="NCBI Taxonomy" id="1166073"/>
    <lineage>
        <taxon>Bacteria</taxon>
        <taxon>Pseudomonadati</taxon>
        <taxon>Pseudomonadota</taxon>
        <taxon>Alphaproteobacteria</taxon>
        <taxon>Hyphomicrobiales</taxon>
        <taxon>Aurantimonadaceae</taxon>
        <taxon>Aureimonas</taxon>
    </lineage>
</organism>
<accession>A0A1H0L3Q5</accession>
<sequence length="429" mass="45332">MGSMMNPTLEGKLKLALDYAKLLGGSGGRLVLSLAYFAAIANALSVADYGLFATASATGIVLSRIFGLGFVSPLYRTSAARPRLIGVYTAGLLLAAAVSLPLVVLAAVAFYLAVFRGDVGPGPFALIVAAEVLAWRTLEVVCIVNNGLGRFGRSSLLVVGGTLAKALAALLFLALAGRDGGLWLWGLLYLCANTLSAMVGIALLYPRQRLRVDLRLYRRRLQDSLAVAGAEILFYLQSELDKLLVLSVGGPQTAGVYALLMRLIDLTALPVRSFNMMVVQKLMRTPDWLASWRMRLGLEGGIALVSAAGAGALALVLLFAPGLLGGNVAQAVPLMPLVILVPAFRNLVEYESELLYAGGRTTIRAGLLALLGAAKAALLTWLLRDAGDGSTTWVGGLNAVFALLWGLSFVSTYAALSETRRRPARLRTA</sequence>
<feature type="transmembrane region" description="Helical" evidence="6">
    <location>
        <begin position="326"/>
        <end position="344"/>
    </location>
</feature>
<gene>
    <name evidence="7" type="ORF">SAMN05192530_10929</name>
</gene>
<evidence type="ECO:0000256" key="2">
    <source>
        <dbReference type="ARBA" id="ARBA00022475"/>
    </source>
</evidence>
<feature type="transmembrane region" description="Helical" evidence="6">
    <location>
        <begin position="156"/>
        <end position="176"/>
    </location>
</feature>
<feature type="transmembrane region" description="Helical" evidence="6">
    <location>
        <begin position="87"/>
        <end position="112"/>
    </location>
</feature>
<keyword evidence="3 6" id="KW-0812">Transmembrane</keyword>
<dbReference type="AlphaFoldDB" id="A0A1H0L3Q5"/>
<keyword evidence="4 6" id="KW-1133">Transmembrane helix</keyword>
<protein>
    <submittedName>
        <fullName evidence="7">Membrane protein involved in the export of O-antigen and teichoic acid</fullName>
    </submittedName>
</protein>
<evidence type="ECO:0000256" key="3">
    <source>
        <dbReference type="ARBA" id="ARBA00022692"/>
    </source>
</evidence>
<evidence type="ECO:0000256" key="1">
    <source>
        <dbReference type="ARBA" id="ARBA00004651"/>
    </source>
</evidence>
<reference evidence="7 8" key="1">
    <citation type="submission" date="2016-10" db="EMBL/GenBank/DDBJ databases">
        <authorList>
            <person name="de Groot N.N."/>
        </authorList>
    </citation>
    <scope>NUCLEOTIDE SEQUENCE [LARGE SCALE GENOMIC DNA]</scope>
    <source>
        <strain evidence="8">L7-484,KACC 16230,DSM 25025</strain>
    </source>
</reference>
<dbReference type="RefSeq" id="WP_244519700.1">
    <property type="nucleotide sequence ID" value="NZ_FNIT01000009.1"/>
</dbReference>
<feature type="transmembrane region" description="Helical" evidence="6">
    <location>
        <begin position="50"/>
        <end position="75"/>
    </location>
</feature>
<evidence type="ECO:0000256" key="4">
    <source>
        <dbReference type="ARBA" id="ARBA00022989"/>
    </source>
</evidence>
<feature type="transmembrane region" description="Helical" evidence="6">
    <location>
        <begin position="124"/>
        <end position="144"/>
    </location>
</feature>
<dbReference type="EMBL" id="FNIT01000009">
    <property type="protein sequence ID" value="SDO62848.1"/>
    <property type="molecule type" value="Genomic_DNA"/>
</dbReference>
<evidence type="ECO:0000256" key="6">
    <source>
        <dbReference type="SAM" id="Phobius"/>
    </source>
</evidence>
<dbReference type="GO" id="GO:0005886">
    <property type="term" value="C:plasma membrane"/>
    <property type="evidence" value="ECO:0007669"/>
    <property type="project" value="UniProtKB-SubCell"/>
</dbReference>
<dbReference type="PANTHER" id="PTHR30250:SF11">
    <property type="entry name" value="O-ANTIGEN TRANSPORTER-RELATED"/>
    <property type="match status" value="1"/>
</dbReference>
<keyword evidence="2" id="KW-1003">Cell membrane</keyword>
<dbReference type="PANTHER" id="PTHR30250">
    <property type="entry name" value="PST FAMILY PREDICTED COLANIC ACID TRANSPORTER"/>
    <property type="match status" value="1"/>
</dbReference>
<proteinExistence type="predicted"/>
<feature type="transmembrane region" description="Helical" evidence="6">
    <location>
        <begin position="182"/>
        <end position="205"/>
    </location>
</feature>
<dbReference type="Proteomes" id="UP000198793">
    <property type="component" value="Unassembled WGS sequence"/>
</dbReference>
<feature type="transmembrane region" description="Helical" evidence="6">
    <location>
        <begin position="395"/>
        <end position="416"/>
    </location>
</feature>
<evidence type="ECO:0000313" key="8">
    <source>
        <dbReference type="Proteomes" id="UP000198793"/>
    </source>
</evidence>
<keyword evidence="8" id="KW-1185">Reference proteome</keyword>
<dbReference type="InterPro" id="IPR050833">
    <property type="entry name" value="Poly_Biosynth_Transport"/>
</dbReference>
<feature type="transmembrane region" description="Helical" evidence="6">
    <location>
        <begin position="365"/>
        <end position="383"/>
    </location>
</feature>
<keyword evidence="5 6" id="KW-0472">Membrane</keyword>
<feature type="transmembrane region" description="Helical" evidence="6">
    <location>
        <begin position="21"/>
        <end position="44"/>
    </location>
</feature>